<evidence type="ECO:0000256" key="5">
    <source>
        <dbReference type="ARBA" id="ARBA00022970"/>
    </source>
</evidence>
<evidence type="ECO:0000256" key="4">
    <source>
        <dbReference type="ARBA" id="ARBA00022840"/>
    </source>
</evidence>
<sequence>MNASLELKDVQTGYGLIQAVRGASFAVRRGSVTALLGNNGAGKSTLLKTVMGLIPGQPQKGEILLDGERINGMDTESIVRLGVSYVPENRAVFHQLSVQDNLIMGAHVRKDRRALKTDLERIYEFFPILADRVNQPAGTLSGGEQQMLAISRAMMSRPRLLLLDEPSLGLSPFLVRKIFHIIRIIRNQGVTILLVEQNVRKALAIADYALVMESGRLVSAGPSTDLKNDPRIKDFYLGLNIRETQEPSC</sequence>
<protein>
    <submittedName>
        <fullName evidence="7">Amino acid/amide ABC transporter ATP-binding protein 2, HAAT family</fullName>
    </submittedName>
</protein>
<gene>
    <name evidence="7" type="ORF">SAMN02745216_01811</name>
</gene>
<dbReference type="PROSITE" id="PS50893">
    <property type="entry name" value="ABC_TRANSPORTER_2"/>
    <property type="match status" value="1"/>
</dbReference>
<dbReference type="GO" id="GO:0015658">
    <property type="term" value="F:branched-chain amino acid transmembrane transporter activity"/>
    <property type="evidence" value="ECO:0007669"/>
    <property type="project" value="TreeGrafter"/>
</dbReference>
<evidence type="ECO:0000313" key="7">
    <source>
        <dbReference type="EMBL" id="SHJ51801.1"/>
    </source>
</evidence>
<organism evidence="7 8">
    <name type="scientific">Desulfatibacillum alkenivorans DSM 16219</name>
    <dbReference type="NCBI Taxonomy" id="1121393"/>
    <lineage>
        <taxon>Bacteria</taxon>
        <taxon>Pseudomonadati</taxon>
        <taxon>Thermodesulfobacteriota</taxon>
        <taxon>Desulfobacteria</taxon>
        <taxon>Desulfobacterales</taxon>
        <taxon>Desulfatibacillaceae</taxon>
        <taxon>Desulfatibacillum</taxon>
    </lineage>
</organism>
<dbReference type="OrthoDB" id="9806149at2"/>
<dbReference type="AlphaFoldDB" id="A0A1M6JYS3"/>
<feature type="domain" description="ABC transporter" evidence="6">
    <location>
        <begin position="5"/>
        <end position="239"/>
    </location>
</feature>
<dbReference type="Gene3D" id="3.40.50.300">
    <property type="entry name" value="P-loop containing nucleotide triphosphate hydrolases"/>
    <property type="match status" value="1"/>
</dbReference>
<dbReference type="SMART" id="SM00382">
    <property type="entry name" value="AAA"/>
    <property type="match status" value="1"/>
</dbReference>
<dbReference type="GO" id="GO:0016887">
    <property type="term" value="F:ATP hydrolysis activity"/>
    <property type="evidence" value="ECO:0007669"/>
    <property type="project" value="InterPro"/>
</dbReference>
<keyword evidence="5" id="KW-0029">Amino-acid transport</keyword>
<dbReference type="InterPro" id="IPR027417">
    <property type="entry name" value="P-loop_NTPase"/>
</dbReference>
<dbReference type="EMBL" id="FQZU01000008">
    <property type="protein sequence ID" value="SHJ51801.1"/>
    <property type="molecule type" value="Genomic_DNA"/>
</dbReference>
<dbReference type="RefSeq" id="WP_073475090.1">
    <property type="nucleotide sequence ID" value="NZ_FQZU01000008.1"/>
</dbReference>
<keyword evidence="3" id="KW-0547">Nucleotide-binding</keyword>
<evidence type="ECO:0000256" key="1">
    <source>
        <dbReference type="ARBA" id="ARBA00005417"/>
    </source>
</evidence>
<dbReference type="Pfam" id="PF00005">
    <property type="entry name" value="ABC_tran"/>
    <property type="match status" value="1"/>
</dbReference>
<comment type="similarity">
    <text evidence="1">Belongs to the ABC transporter superfamily.</text>
</comment>
<accession>A0A1M6JYS3</accession>
<dbReference type="Proteomes" id="UP000183994">
    <property type="component" value="Unassembled WGS sequence"/>
</dbReference>
<evidence type="ECO:0000259" key="6">
    <source>
        <dbReference type="PROSITE" id="PS50893"/>
    </source>
</evidence>
<keyword evidence="2" id="KW-0813">Transport</keyword>
<dbReference type="SUPFAM" id="SSF52540">
    <property type="entry name" value="P-loop containing nucleoside triphosphate hydrolases"/>
    <property type="match status" value="1"/>
</dbReference>
<proteinExistence type="inferred from homology"/>
<dbReference type="GO" id="GO:0005524">
    <property type="term" value="F:ATP binding"/>
    <property type="evidence" value="ECO:0007669"/>
    <property type="project" value="UniProtKB-KW"/>
</dbReference>
<dbReference type="InterPro" id="IPR003439">
    <property type="entry name" value="ABC_transporter-like_ATP-bd"/>
</dbReference>
<dbReference type="CDD" id="cd03224">
    <property type="entry name" value="ABC_TM1139_LivF_branched"/>
    <property type="match status" value="1"/>
</dbReference>
<evidence type="ECO:0000256" key="3">
    <source>
        <dbReference type="ARBA" id="ARBA00022741"/>
    </source>
</evidence>
<dbReference type="PROSITE" id="PS00211">
    <property type="entry name" value="ABC_TRANSPORTER_1"/>
    <property type="match status" value="1"/>
</dbReference>
<dbReference type="InterPro" id="IPR017871">
    <property type="entry name" value="ABC_transporter-like_CS"/>
</dbReference>
<keyword evidence="4 7" id="KW-0067">ATP-binding</keyword>
<name>A0A1M6JYS3_9BACT</name>
<dbReference type="STRING" id="1121393.SAMN02745216_01811"/>
<dbReference type="GO" id="GO:0015807">
    <property type="term" value="P:L-amino acid transport"/>
    <property type="evidence" value="ECO:0007669"/>
    <property type="project" value="TreeGrafter"/>
</dbReference>
<keyword evidence="8" id="KW-1185">Reference proteome</keyword>
<evidence type="ECO:0000313" key="8">
    <source>
        <dbReference type="Proteomes" id="UP000183994"/>
    </source>
</evidence>
<evidence type="ECO:0000256" key="2">
    <source>
        <dbReference type="ARBA" id="ARBA00022448"/>
    </source>
</evidence>
<reference evidence="8" key="1">
    <citation type="submission" date="2016-11" db="EMBL/GenBank/DDBJ databases">
        <authorList>
            <person name="Varghese N."/>
            <person name="Submissions S."/>
        </authorList>
    </citation>
    <scope>NUCLEOTIDE SEQUENCE [LARGE SCALE GENOMIC DNA]</scope>
    <source>
        <strain evidence="8">DSM 16219</strain>
    </source>
</reference>
<dbReference type="InterPro" id="IPR052156">
    <property type="entry name" value="BCAA_Transport_ATP-bd_LivF"/>
</dbReference>
<dbReference type="InterPro" id="IPR003593">
    <property type="entry name" value="AAA+_ATPase"/>
</dbReference>
<dbReference type="PANTHER" id="PTHR43820">
    <property type="entry name" value="HIGH-AFFINITY BRANCHED-CHAIN AMINO ACID TRANSPORT ATP-BINDING PROTEIN LIVF"/>
    <property type="match status" value="1"/>
</dbReference>
<dbReference type="PANTHER" id="PTHR43820:SF4">
    <property type="entry name" value="HIGH-AFFINITY BRANCHED-CHAIN AMINO ACID TRANSPORT ATP-BINDING PROTEIN LIVF"/>
    <property type="match status" value="1"/>
</dbReference>